<dbReference type="EMBL" id="JARKNE010000013">
    <property type="protein sequence ID" value="KAK5772134.1"/>
    <property type="molecule type" value="Genomic_DNA"/>
</dbReference>
<reference evidence="1 2" key="1">
    <citation type="submission" date="2023-03" db="EMBL/GenBank/DDBJ databases">
        <title>WGS of Gossypium arboreum.</title>
        <authorList>
            <person name="Yu D."/>
        </authorList>
    </citation>
    <scope>NUCLEOTIDE SEQUENCE [LARGE SCALE GENOMIC DNA]</scope>
    <source>
        <tissue evidence="1">Leaf</tissue>
    </source>
</reference>
<sequence>MAKYIQEKFGIQRQVKEEPFGRDEDKIHGVINGKDDVSAFGGNEGVIFGEGNGRKNVEQFGEIKNQEKAIRMVENFGFKKSNGFSKNLKLG</sequence>
<protein>
    <submittedName>
        <fullName evidence="1">Uncharacterized protein</fullName>
    </submittedName>
</protein>
<accession>A0ABR0MFX7</accession>
<keyword evidence="2" id="KW-1185">Reference proteome</keyword>
<dbReference type="Proteomes" id="UP001358586">
    <property type="component" value="Chromosome 13"/>
</dbReference>
<comment type="caution">
    <text evidence="1">The sequence shown here is derived from an EMBL/GenBank/DDBJ whole genome shotgun (WGS) entry which is preliminary data.</text>
</comment>
<organism evidence="1 2">
    <name type="scientific">Gossypium arboreum</name>
    <name type="common">Tree cotton</name>
    <name type="synonym">Gossypium nanking</name>
    <dbReference type="NCBI Taxonomy" id="29729"/>
    <lineage>
        <taxon>Eukaryota</taxon>
        <taxon>Viridiplantae</taxon>
        <taxon>Streptophyta</taxon>
        <taxon>Embryophyta</taxon>
        <taxon>Tracheophyta</taxon>
        <taxon>Spermatophyta</taxon>
        <taxon>Magnoliopsida</taxon>
        <taxon>eudicotyledons</taxon>
        <taxon>Gunneridae</taxon>
        <taxon>Pentapetalae</taxon>
        <taxon>rosids</taxon>
        <taxon>malvids</taxon>
        <taxon>Malvales</taxon>
        <taxon>Malvaceae</taxon>
        <taxon>Malvoideae</taxon>
        <taxon>Gossypium</taxon>
    </lineage>
</organism>
<name>A0ABR0MFX7_GOSAR</name>
<proteinExistence type="predicted"/>
<evidence type="ECO:0000313" key="1">
    <source>
        <dbReference type="EMBL" id="KAK5772134.1"/>
    </source>
</evidence>
<evidence type="ECO:0000313" key="2">
    <source>
        <dbReference type="Proteomes" id="UP001358586"/>
    </source>
</evidence>
<gene>
    <name evidence="1" type="ORF">PVK06_048405</name>
</gene>